<evidence type="ECO:0000256" key="3">
    <source>
        <dbReference type="ARBA" id="ARBA00022679"/>
    </source>
</evidence>
<dbReference type="PROSITE" id="PS00041">
    <property type="entry name" value="HTH_ARAC_FAMILY_1"/>
    <property type="match status" value="1"/>
</dbReference>
<feature type="domain" description="HTH araC/xylS-type" evidence="12">
    <location>
        <begin position="86"/>
        <end position="184"/>
    </location>
</feature>
<dbReference type="PATRIC" id="fig|942150.3.peg.1324"/>
<protein>
    <submittedName>
        <fullName evidence="13">Putative ada regulatory protein</fullName>
    </submittedName>
</protein>
<keyword evidence="5" id="KW-0227">DNA damage</keyword>
<dbReference type="SUPFAM" id="SSF46689">
    <property type="entry name" value="Homeodomain-like"/>
    <property type="match status" value="2"/>
</dbReference>
<reference evidence="13 14" key="1">
    <citation type="journal article" date="2015" name="Genome Announc.">
        <title>Expanding the biotechnology potential of lactobacilli through comparative genomics of 213 strains and associated genera.</title>
        <authorList>
            <person name="Sun Z."/>
            <person name="Harris H.M."/>
            <person name="McCann A."/>
            <person name="Guo C."/>
            <person name="Argimon S."/>
            <person name="Zhang W."/>
            <person name="Yang X."/>
            <person name="Jeffery I.B."/>
            <person name="Cooney J.C."/>
            <person name="Kagawa T.F."/>
            <person name="Liu W."/>
            <person name="Song Y."/>
            <person name="Salvetti E."/>
            <person name="Wrobel A."/>
            <person name="Rasinkangas P."/>
            <person name="Parkhill J."/>
            <person name="Rea M.C."/>
            <person name="O'Sullivan O."/>
            <person name="Ritari J."/>
            <person name="Douillard F.P."/>
            <person name="Paul Ross R."/>
            <person name="Yang R."/>
            <person name="Briner A.E."/>
            <person name="Felis G.E."/>
            <person name="de Vos W.M."/>
            <person name="Barrangou R."/>
            <person name="Klaenhammer T.R."/>
            <person name="Caufield P.W."/>
            <person name="Cui Y."/>
            <person name="Zhang H."/>
            <person name="O'Toole P.W."/>
        </authorList>
    </citation>
    <scope>NUCLEOTIDE SEQUENCE [LARGE SCALE GENOMIC DNA]</scope>
    <source>
        <strain evidence="13 14">LMG 26013</strain>
    </source>
</reference>
<dbReference type="InterPro" id="IPR020449">
    <property type="entry name" value="Tscrpt_reg_AraC-type_HTH"/>
</dbReference>
<proteinExistence type="predicted"/>
<dbReference type="GO" id="GO:0043565">
    <property type="term" value="F:sequence-specific DNA binding"/>
    <property type="evidence" value="ECO:0007669"/>
    <property type="project" value="InterPro"/>
</dbReference>
<keyword evidence="7" id="KW-0805">Transcription regulation</keyword>
<keyword evidence="8" id="KW-0238">DNA-binding</keyword>
<dbReference type="PIRSF" id="PIRSF000408">
    <property type="entry name" value="Alkyltransferas_AdaA"/>
    <property type="match status" value="1"/>
</dbReference>
<dbReference type="STRING" id="942150.IV64_GL001284"/>
<keyword evidence="11" id="KW-0234">DNA repair</keyword>
<evidence type="ECO:0000259" key="12">
    <source>
        <dbReference type="PROSITE" id="PS01124"/>
    </source>
</evidence>
<dbReference type="Pfam" id="PF02805">
    <property type="entry name" value="Ada_Zn_binding"/>
    <property type="match status" value="1"/>
</dbReference>
<dbReference type="Pfam" id="PF12833">
    <property type="entry name" value="HTH_18"/>
    <property type="match status" value="1"/>
</dbReference>
<name>A0A0R2MQE1_9LACO</name>
<sequence>MEVSVMGPTKRQWKAIQSNDDHADGQFYYGVMSTGIFCRPSCRSRLPLQRNVQIFKTPTAAIEAGLRPCKRCRPTGDLVSPDVWVTEIKTIIEHHYAENLTLTELATLAHGAPYYLHHVFRRATGLTPLAYLQQVRLEHAQELLRGTTWTVQVIAQQCGFRSSSYFSTQFKAAIGQTPRAFREK</sequence>
<dbReference type="EMBL" id="JQCL01000013">
    <property type="protein sequence ID" value="KRO14432.1"/>
    <property type="molecule type" value="Genomic_DNA"/>
</dbReference>
<dbReference type="PANTHER" id="PTHR43280">
    <property type="entry name" value="ARAC-FAMILY TRANSCRIPTIONAL REGULATOR"/>
    <property type="match status" value="1"/>
</dbReference>
<dbReference type="PANTHER" id="PTHR43280:SF28">
    <property type="entry name" value="HTH-TYPE TRANSCRIPTIONAL ACTIVATOR RHAS"/>
    <property type="match status" value="1"/>
</dbReference>
<dbReference type="PRINTS" id="PR00032">
    <property type="entry name" value="HTHARAC"/>
</dbReference>
<dbReference type="Gene3D" id="1.10.10.60">
    <property type="entry name" value="Homeodomain-like"/>
    <property type="match status" value="2"/>
</dbReference>
<comment type="cofactor">
    <cofactor evidence="1">
        <name>Zn(2+)</name>
        <dbReference type="ChEBI" id="CHEBI:29105"/>
    </cofactor>
</comment>
<evidence type="ECO:0000256" key="9">
    <source>
        <dbReference type="ARBA" id="ARBA00023159"/>
    </source>
</evidence>
<dbReference type="InterPro" id="IPR016220">
    <property type="entry name" value="Me-P-triester_DNA_alkyl-Trfase"/>
</dbReference>
<evidence type="ECO:0000256" key="5">
    <source>
        <dbReference type="ARBA" id="ARBA00022763"/>
    </source>
</evidence>
<evidence type="ECO:0000256" key="8">
    <source>
        <dbReference type="ARBA" id="ARBA00023125"/>
    </source>
</evidence>
<evidence type="ECO:0000256" key="7">
    <source>
        <dbReference type="ARBA" id="ARBA00023015"/>
    </source>
</evidence>
<dbReference type="GO" id="GO:0006281">
    <property type="term" value="P:DNA repair"/>
    <property type="evidence" value="ECO:0007669"/>
    <property type="project" value="UniProtKB-KW"/>
</dbReference>
<dbReference type="GO" id="GO:0008168">
    <property type="term" value="F:methyltransferase activity"/>
    <property type="evidence" value="ECO:0007669"/>
    <property type="project" value="UniProtKB-KW"/>
</dbReference>
<evidence type="ECO:0000256" key="4">
    <source>
        <dbReference type="ARBA" id="ARBA00022723"/>
    </source>
</evidence>
<evidence type="ECO:0000313" key="14">
    <source>
        <dbReference type="Proteomes" id="UP000051783"/>
    </source>
</evidence>
<keyword evidence="9" id="KW-0010">Activator</keyword>
<keyword evidence="3" id="KW-0808">Transferase</keyword>
<dbReference type="InterPro" id="IPR035451">
    <property type="entry name" value="Ada-like_dom_sf"/>
</dbReference>
<dbReference type="InterPro" id="IPR009057">
    <property type="entry name" value="Homeodomain-like_sf"/>
</dbReference>
<organism evidence="13 14">
    <name type="scientific">Lactiplantibacillus xiangfangensis</name>
    <dbReference type="NCBI Taxonomy" id="942150"/>
    <lineage>
        <taxon>Bacteria</taxon>
        <taxon>Bacillati</taxon>
        <taxon>Bacillota</taxon>
        <taxon>Bacilli</taxon>
        <taxon>Lactobacillales</taxon>
        <taxon>Lactobacillaceae</taxon>
        <taxon>Lactiplantibacillus</taxon>
    </lineage>
</organism>
<dbReference type="InterPro" id="IPR018062">
    <property type="entry name" value="HTH_AraC-typ_CS"/>
</dbReference>
<keyword evidence="14" id="KW-1185">Reference proteome</keyword>
<evidence type="ECO:0000256" key="6">
    <source>
        <dbReference type="ARBA" id="ARBA00022833"/>
    </source>
</evidence>
<evidence type="ECO:0000313" key="13">
    <source>
        <dbReference type="EMBL" id="KRO14432.1"/>
    </source>
</evidence>
<dbReference type="SUPFAM" id="SSF57884">
    <property type="entry name" value="Ada DNA repair protein, N-terminal domain (N-Ada 10)"/>
    <property type="match status" value="1"/>
</dbReference>
<dbReference type="GO" id="GO:0032259">
    <property type="term" value="P:methylation"/>
    <property type="evidence" value="ECO:0007669"/>
    <property type="project" value="UniProtKB-KW"/>
</dbReference>
<comment type="caution">
    <text evidence="13">The sequence shown here is derived from an EMBL/GenBank/DDBJ whole genome shotgun (WGS) entry which is preliminary data.</text>
</comment>
<evidence type="ECO:0000256" key="10">
    <source>
        <dbReference type="ARBA" id="ARBA00023163"/>
    </source>
</evidence>
<evidence type="ECO:0000256" key="1">
    <source>
        <dbReference type="ARBA" id="ARBA00001947"/>
    </source>
</evidence>
<dbReference type="AlphaFoldDB" id="A0A0R2MQE1"/>
<keyword evidence="2" id="KW-0489">Methyltransferase</keyword>
<dbReference type="Gene3D" id="3.40.10.10">
    <property type="entry name" value="DNA Methylphosphotriester Repair Domain"/>
    <property type="match status" value="1"/>
</dbReference>
<keyword evidence="4" id="KW-0479">Metal-binding</keyword>
<accession>A0A0R2MQE1</accession>
<dbReference type="SMART" id="SM00342">
    <property type="entry name" value="HTH_ARAC"/>
    <property type="match status" value="1"/>
</dbReference>
<dbReference type="GO" id="GO:0008270">
    <property type="term" value="F:zinc ion binding"/>
    <property type="evidence" value="ECO:0007669"/>
    <property type="project" value="InterPro"/>
</dbReference>
<gene>
    <name evidence="13" type="ORF">IV64_GL001284</name>
</gene>
<keyword evidence="10" id="KW-0804">Transcription</keyword>
<dbReference type="InterPro" id="IPR004026">
    <property type="entry name" value="Ada_DNA_repair_Zn-bd"/>
</dbReference>
<dbReference type="PROSITE" id="PS01124">
    <property type="entry name" value="HTH_ARAC_FAMILY_2"/>
    <property type="match status" value="1"/>
</dbReference>
<dbReference type="InterPro" id="IPR018060">
    <property type="entry name" value="HTH_AraC"/>
</dbReference>
<evidence type="ECO:0000256" key="11">
    <source>
        <dbReference type="ARBA" id="ARBA00023204"/>
    </source>
</evidence>
<dbReference type="Proteomes" id="UP000051783">
    <property type="component" value="Unassembled WGS sequence"/>
</dbReference>
<dbReference type="GO" id="GO:0003700">
    <property type="term" value="F:DNA-binding transcription factor activity"/>
    <property type="evidence" value="ECO:0007669"/>
    <property type="project" value="InterPro"/>
</dbReference>
<keyword evidence="6" id="KW-0862">Zinc</keyword>
<evidence type="ECO:0000256" key="2">
    <source>
        <dbReference type="ARBA" id="ARBA00022603"/>
    </source>
</evidence>